<dbReference type="SUPFAM" id="SSF56601">
    <property type="entry name" value="beta-lactamase/transpeptidase-like"/>
    <property type="match status" value="1"/>
</dbReference>
<reference evidence="1 2" key="1">
    <citation type="submission" date="2024-06" db="EMBL/GenBank/DDBJ databases">
        <title>Sorghum-associated microbial communities from plants grown in Nebraska, USA.</title>
        <authorList>
            <person name="Schachtman D."/>
        </authorList>
    </citation>
    <scope>NUCLEOTIDE SEQUENCE [LARGE SCALE GENOMIC DNA]</scope>
    <source>
        <strain evidence="1 2">2709</strain>
    </source>
</reference>
<dbReference type="EMBL" id="JBEPSH010000005">
    <property type="protein sequence ID" value="MET4577714.1"/>
    <property type="molecule type" value="Genomic_DNA"/>
</dbReference>
<dbReference type="InterPro" id="IPR012338">
    <property type="entry name" value="Beta-lactam/transpept-like"/>
</dbReference>
<organism evidence="1 2">
    <name type="scientific">Ottowia thiooxydans</name>
    <dbReference type="NCBI Taxonomy" id="219182"/>
    <lineage>
        <taxon>Bacteria</taxon>
        <taxon>Pseudomonadati</taxon>
        <taxon>Pseudomonadota</taxon>
        <taxon>Betaproteobacteria</taxon>
        <taxon>Burkholderiales</taxon>
        <taxon>Comamonadaceae</taxon>
        <taxon>Ottowia</taxon>
    </lineage>
</organism>
<proteinExistence type="predicted"/>
<protein>
    <submittedName>
        <fullName evidence="1">CubicO group peptidase (Beta-lactamase class C family)</fullName>
    </submittedName>
</protein>
<accession>A0ABV2Q9I6</accession>
<evidence type="ECO:0000313" key="1">
    <source>
        <dbReference type="EMBL" id="MET4577714.1"/>
    </source>
</evidence>
<comment type="caution">
    <text evidence="1">The sequence shown here is derived from an EMBL/GenBank/DDBJ whole genome shotgun (WGS) entry which is preliminary data.</text>
</comment>
<keyword evidence="2" id="KW-1185">Reference proteome</keyword>
<name>A0ABV2Q9I6_9BURK</name>
<dbReference type="Gene3D" id="3.40.710.10">
    <property type="entry name" value="DD-peptidase/beta-lactamase superfamily"/>
    <property type="match status" value="1"/>
</dbReference>
<gene>
    <name evidence="1" type="ORF">ABIE13_002825</name>
</gene>
<sequence>MWNGKTLLSSSYVDMATRKQTTGGPPLNWNYGYLWWVAPDDSSRIFMAGADDGQRIYVNQILDLVIVIASDAQGARSGRHQNVDALIQSVVSDAFKAPAPATKRSDSAGNRS</sequence>
<dbReference type="Proteomes" id="UP001549320">
    <property type="component" value="Unassembled WGS sequence"/>
</dbReference>
<evidence type="ECO:0000313" key="2">
    <source>
        <dbReference type="Proteomes" id="UP001549320"/>
    </source>
</evidence>